<organism evidence="2 3">
    <name type="scientific">Xylanibacter ruminicola</name>
    <name type="common">Prevotella ruminicola</name>
    <dbReference type="NCBI Taxonomy" id="839"/>
    <lineage>
        <taxon>Bacteria</taxon>
        <taxon>Pseudomonadati</taxon>
        <taxon>Bacteroidota</taxon>
        <taxon>Bacteroidia</taxon>
        <taxon>Bacteroidales</taxon>
        <taxon>Prevotellaceae</taxon>
        <taxon>Xylanibacter</taxon>
    </lineage>
</organism>
<evidence type="ECO:0008006" key="4">
    <source>
        <dbReference type="Google" id="ProtNLM"/>
    </source>
</evidence>
<name>A0A1H5SFI8_XYLRU</name>
<dbReference type="SUPFAM" id="SSF48452">
    <property type="entry name" value="TPR-like"/>
    <property type="match status" value="1"/>
</dbReference>
<dbReference type="PROSITE" id="PS51257">
    <property type="entry name" value="PROKAR_LIPOPROTEIN"/>
    <property type="match status" value="1"/>
</dbReference>
<dbReference type="Gene3D" id="1.25.40.10">
    <property type="entry name" value="Tetratricopeptide repeat domain"/>
    <property type="match status" value="1"/>
</dbReference>
<proteinExistence type="predicted"/>
<dbReference type="InterPro" id="IPR011990">
    <property type="entry name" value="TPR-like_helical_dom_sf"/>
</dbReference>
<sequence>MKYLISIFIALFLGACSQEQPQSAFLLEAEQMISQHPDSVLRMLKPYWNDSTMTEADHALFGLLYTEALHRTGLSTESDSLILASRRFYEQRGDKPRMARALLHHAIVLYRQQHPHEAVLTMKRAELISKNTYNPEFKCYLYTVLGDVNDNVGNYPQTIRYYKLALKTAKQSQNKEWRVRALNNIAQTFDALGETDSLKYYTEQAKPYTQGIDGEIYATYLTNKGSYLLHKNKRDEAKSLLLRAQQKAPSDRAANLLANIYLTEKDTVSAALQWYQLVNSFSPDVCINSYRQLIDYLTACGETNYAAEYSKRLNEVYQELYQRNDVASIIALQTQFDKQQKERHQYQTTIALLSAIILLVLITGTLFWYNRRRIDHLNAIYLESMKKYDLTRKELTKVRRQREHEIKENSEQLKPIVSRLHTTALKGKHATNEDWDELSQCMYTLSPNLQLLLSPLNAKEQHVCLLIRQNFLPTEIAILTMSSPQTITNMRVRLLKKLFTEIGGAKDFDTKLRTFE</sequence>
<dbReference type="GO" id="GO:0003677">
    <property type="term" value="F:DNA binding"/>
    <property type="evidence" value="ECO:0007669"/>
    <property type="project" value="InterPro"/>
</dbReference>
<protein>
    <recommendedName>
        <fullName evidence="4">Tetratricopeptide repeat-containing protein</fullName>
    </recommendedName>
</protein>
<dbReference type="Proteomes" id="UP000236735">
    <property type="component" value="Unassembled WGS sequence"/>
</dbReference>
<dbReference type="GO" id="GO:0006355">
    <property type="term" value="P:regulation of DNA-templated transcription"/>
    <property type="evidence" value="ECO:0007669"/>
    <property type="project" value="InterPro"/>
</dbReference>
<keyword evidence="1" id="KW-0472">Membrane</keyword>
<dbReference type="GeneID" id="32574062"/>
<dbReference type="EMBL" id="FNUV01000001">
    <property type="protein sequence ID" value="SEF49359.1"/>
    <property type="molecule type" value="Genomic_DNA"/>
</dbReference>
<feature type="transmembrane region" description="Helical" evidence="1">
    <location>
        <begin position="350"/>
        <end position="369"/>
    </location>
</feature>
<evidence type="ECO:0000313" key="3">
    <source>
        <dbReference type="Proteomes" id="UP000236735"/>
    </source>
</evidence>
<dbReference type="RefSeq" id="WP_036911300.1">
    <property type="nucleotide sequence ID" value="NZ_FNUV01000001.1"/>
</dbReference>
<dbReference type="AlphaFoldDB" id="A0A1H5SFI8"/>
<dbReference type="SUPFAM" id="SSF46894">
    <property type="entry name" value="C-terminal effector domain of the bipartite response regulators"/>
    <property type="match status" value="1"/>
</dbReference>
<dbReference type="InterPro" id="IPR016032">
    <property type="entry name" value="Sig_transdc_resp-reg_C-effctor"/>
</dbReference>
<keyword evidence="1" id="KW-0812">Transmembrane</keyword>
<reference evidence="2 3" key="1">
    <citation type="submission" date="2016-10" db="EMBL/GenBank/DDBJ databases">
        <authorList>
            <person name="de Groot N.N."/>
        </authorList>
    </citation>
    <scope>NUCLEOTIDE SEQUENCE [LARGE SCALE GENOMIC DNA]</scope>
    <source>
        <strain evidence="2 3">AR32</strain>
    </source>
</reference>
<keyword evidence="1" id="KW-1133">Transmembrane helix</keyword>
<gene>
    <name evidence="2" type="ORF">SAMN05216354_0663</name>
</gene>
<evidence type="ECO:0000256" key="1">
    <source>
        <dbReference type="SAM" id="Phobius"/>
    </source>
</evidence>
<accession>A0A1H5SFI8</accession>
<evidence type="ECO:0000313" key="2">
    <source>
        <dbReference type="EMBL" id="SEF49359.1"/>
    </source>
</evidence>